<keyword evidence="3" id="KW-1185">Reference proteome</keyword>
<evidence type="ECO:0000259" key="1">
    <source>
        <dbReference type="Pfam" id="PF04536"/>
    </source>
</evidence>
<dbReference type="PANTHER" id="PTHR30373:SF8">
    <property type="entry name" value="BLL7265 PROTEIN"/>
    <property type="match status" value="1"/>
</dbReference>
<dbReference type="Pfam" id="PF04536">
    <property type="entry name" value="TPM_phosphatase"/>
    <property type="match status" value="1"/>
</dbReference>
<evidence type="ECO:0000313" key="2">
    <source>
        <dbReference type="EMBL" id="SUT95773.1"/>
    </source>
</evidence>
<name>A0A380U565_9PAST</name>
<dbReference type="Gene3D" id="3.10.310.50">
    <property type="match status" value="1"/>
</dbReference>
<dbReference type="AlphaFoldDB" id="A0A380U565"/>
<feature type="domain" description="TPM" evidence="1">
    <location>
        <begin position="11"/>
        <end position="121"/>
    </location>
</feature>
<dbReference type="InterPro" id="IPR007621">
    <property type="entry name" value="TPM_dom"/>
</dbReference>
<dbReference type="Proteomes" id="UP000254649">
    <property type="component" value="Unassembled WGS sequence"/>
</dbReference>
<evidence type="ECO:0000313" key="3">
    <source>
        <dbReference type="Proteomes" id="UP000254649"/>
    </source>
</evidence>
<reference evidence="2 3" key="1">
    <citation type="submission" date="2018-06" db="EMBL/GenBank/DDBJ databases">
        <authorList>
            <consortium name="Pathogen Informatics"/>
            <person name="Doyle S."/>
        </authorList>
    </citation>
    <scope>NUCLEOTIDE SEQUENCE [LARGE SCALE GENOMIC DNA]</scope>
    <source>
        <strain evidence="2 3">NCTC10801</strain>
    </source>
</reference>
<sequence>MPLFSASIPFDKSQIEQAIFQLEQQTSAELRVYIEPHLQNAPILDRTLQIFDELGMKQTQLRNAVLIYIAYKDHQCSVLGDEGIHQFVGNEFWHQTHTAMVAEFKQGKHTEAVLVAIHLIGAKLAKYFPIQPDDINELPNEVIING</sequence>
<dbReference type="EMBL" id="UFRQ01000003">
    <property type="protein sequence ID" value="SUT95773.1"/>
    <property type="molecule type" value="Genomic_DNA"/>
</dbReference>
<dbReference type="PANTHER" id="PTHR30373">
    <property type="entry name" value="UPF0603 PROTEIN YGCG"/>
    <property type="match status" value="1"/>
</dbReference>
<proteinExistence type="predicted"/>
<dbReference type="OrthoDB" id="5683663at2"/>
<organism evidence="2 3">
    <name type="scientific">[Actinobacillus] rossii</name>
    <dbReference type="NCBI Taxonomy" id="123820"/>
    <lineage>
        <taxon>Bacteria</taxon>
        <taxon>Pseudomonadati</taxon>
        <taxon>Pseudomonadota</taxon>
        <taxon>Gammaproteobacteria</taxon>
        <taxon>Pasteurellales</taxon>
        <taxon>Pasteurellaceae</taxon>
    </lineage>
</organism>
<accession>A0A380U565</accession>
<protein>
    <submittedName>
        <fullName evidence="2">Domain of uncharacterized function (DUF477)</fullName>
    </submittedName>
</protein>
<gene>
    <name evidence="2" type="ORF">NCTC10801_02544</name>
</gene>